<dbReference type="EMBL" id="CM017880">
    <property type="protein sequence ID" value="KAG1361283.1"/>
    <property type="molecule type" value="Genomic_DNA"/>
</dbReference>
<proteinExistence type="predicted"/>
<feature type="region of interest" description="Disordered" evidence="1">
    <location>
        <begin position="1"/>
        <end position="37"/>
    </location>
</feature>
<organism evidence="2 3">
    <name type="scientific">Cocos nucifera</name>
    <name type="common">Coconut palm</name>
    <dbReference type="NCBI Taxonomy" id="13894"/>
    <lineage>
        <taxon>Eukaryota</taxon>
        <taxon>Viridiplantae</taxon>
        <taxon>Streptophyta</taxon>
        <taxon>Embryophyta</taxon>
        <taxon>Tracheophyta</taxon>
        <taxon>Spermatophyta</taxon>
        <taxon>Magnoliopsida</taxon>
        <taxon>Liliopsida</taxon>
        <taxon>Arecaceae</taxon>
        <taxon>Arecoideae</taxon>
        <taxon>Cocoseae</taxon>
        <taxon>Attaleinae</taxon>
        <taxon>Cocos</taxon>
    </lineage>
</organism>
<evidence type="ECO:0000256" key="1">
    <source>
        <dbReference type="SAM" id="MobiDB-lite"/>
    </source>
</evidence>
<sequence>MMGEGKALAPRRREAEEGAAADAAAGEAFHPESGFLETPVTRNRLMLMRRRAADDEKTAVRKKEGCLKGARQRDGIELGFISLIANGQRADGPLFEIELTTLVRLSAVSITTKARRVSIVF</sequence>
<evidence type="ECO:0000313" key="2">
    <source>
        <dbReference type="EMBL" id="KAG1361283.1"/>
    </source>
</evidence>
<reference evidence="2" key="1">
    <citation type="journal article" date="2017" name="Gigascience">
        <title>The genome draft of coconut (Cocos nucifera).</title>
        <authorList>
            <person name="Xiao Y."/>
            <person name="Xu P."/>
            <person name="Fan H."/>
            <person name="Baudouin L."/>
            <person name="Xia W."/>
            <person name="Bocs S."/>
            <person name="Xu J."/>
            <person name="Li Q."/>
            <person name="Guo A."/>
            <person name="Zhou L."/>
            <person name="Li J."/>
            <person name="Wu Y."/>
            <person name="Ma Z."/>
            <person name="Armero A."/>
            <person name="Issali A.E."/>
            <person name="Liu N."/>
            <person name="Peng M."/>
            <person name="Yang Y."/>
        </authorList>
    </citation>
    <scope>NUCLEOTIDE SEQUENCE</scope>
    <source>
        <tissue evidence="2">Spear leaf of Hainan Tall coconut</tissue>
    </source>
</reference>
<feature type="compositionally biased region" description="Low complexity" evidence="1">
    <location>
        <begin position="18"/>
        <end position="28"/>
    </location>
</feature>
<dbReference type="Proteomes" id="UP000797356">
    <property type="component" value="Chromosome 9"/>
</dbReference>
<protein>
    <submittedName>
        <fullName evidence="2">Uncharacterized protein</fullName>
    </submittedName>
</protein>
<keyword evidence="3" id="KW-1185">Reference proteome</keyword>
<reference evidence="2" key="2">
    <citation type="submission" date="2019-07" db="EMBL/GenBank/DDBJ databases">
        <authorList>
            <person name="Yang Y."/>
            <person name="Bocs S."/>
            <person name="Baudouin L."/>
        </authorList>
    </citation>
    <scope>NUCLEOTIDE SEQUENCE</scope>
    <source>
        <tissue evidence="2">Spear leaf of Hainan Tall coconut</tissue>
    </source>
</reference>
<name>A0A8K0IKE3_COCNU</name>
<gene>
    <name evidence="2" type="ORF">COCNU_09G007460</name>
</gene>
<evidence type="ECO:0000313" key="3">
    <source>
        <dbReference type="Proteomes" id="UP000797356"/>
    </source>
</evidence>
<dbReference type="AlphaFoldDB" id="A0A8K0IKE3"/>
<accession>A0A8K0IKE3</accession>
<comment type="caution">
    <text evidence="2">The sequence shown here is derived from an EMBL/GenBank/DDBJ whole genome shotgun (WGS) entry which is preliminary data.</text>
</comment>